<dbReference type="InterPro" id="IPR003615">
    <property type="entry name" value="HNH_nuc"/>
</dbReference>
<evidence type="ECO:0000313" key="2">
    <source>
        <dbReference type="EMBL" id="TKC98172.1"/>
    </source>
</evidence>
<dbReference type="GO" id="GO:0004519">
    <property type="term" value="F:endonuclease activity"/>
    <property type="evidence" value="ECO:0007669"/>
    <property type="project" value="UniProtKB-KW"/>
</dbReference>
<reference evidence="2 3" key="1">
    <citation type="submission" date="2019-04" db="EMBL/GenBank/DDBJ databases">
        <authorList>
            <person name="Li Y."/>
            <person name="Wang J."/>
        </authorList>
    </citation>
    <scope>NUCLEOTIDE SEQUENCE [LARGE SCALE GENOMIC DNA]</scope>
    <source>
        <strain evidence="2 3">DSM 14668</strain>
    </source>
</reference>
<feature type="domain" description="HNH nuclease" evidence="1">
    <location>
        <begin position="202"/>
        <end position="251"/>
    </location>
</feature>
<keyword evidence="3" id="KW-1185">Reference proteome</keyword>
<proteinExistence type="predicted"/>
<keyword evidence="2" id="KW-0378">Hydrolase</keyword>
<name>A0A4U1IVK3_9BACT</name>
<dbReference type="Proteomes" id="UP000309215">
    <property type="component" value="Unassembled WGS sequence"/>
</dbReference>
<dbReference type="EMBL" id="SSMQ01000073">
    <property type="protein sequence ID" value="TKC98172.1"/>
    <property type="molecule type" value="Genomic_DNA"/>
</dbReference>
<evidence type="ECO:0000313" key="3">
    <source>
        <dbReference type="Proteomes" id="UP000309215"/>
    </source>
</evidence>
<accession>A0A4U1IVK3</accession>
<protein>
    <submittedName>
        <fullName evidence="2">HNH endonuclease</fullName>
    </submittedName>
</protein>
<keyword evidence="2" id="KW-0255">Endonuclease</keyword>
<dbReference type="AlphaFoldDB" id="A0A4U1IVK3"/>
<dbReference type="OrthoDB" id="9790459at2"/>
<keyword evidence="2" id="KW-0540">Nuclease</keyword>
<gene>
    <name evidence="2" type="ORF">E8A74_42345</name>
</gene>
<evidence type="ECO:0000259" key="1">
    <source>
        <dbReference type="Pfam" id="PF13391"/>
    </source>
</evidence>
<dbReference type="RefSeq" id="WP_136934836.1">
    <property type="nucleotide sequence ID" value="NZ_SSMQ01000073.1"/>
</dbReference>
<organism evidence="2 3">
    <name type="scientific">Polyangium fumosum</name>
    <dbReference type="NCBI Taxonomy" id="889272"/>
    <lineage>
        <taxon>Bacteria</taxon>
        <taxon>Pseudomonadati</taxon>
        <taxon>Myxococcota</taxon>
        <taxon>Polyangia</taxon>
        <taxon>Polyangiales</taxon>
        <taxon>Polyangiaceae</taxon>
        <taxon>Polyangium</taxon>
    </lineage>
</organism>
<dbReference type="Pfam" id="PF13391">
    <property type="entry name" value="HNH_2"/>
    <property type="match status" value="1"/>
</dbReference>
<sequence>MDGFLAVTDPGWYERLSREAGPRDANFWRPSTRRFNLAIGTPFLFKLKAPYHAIAGYGFFAGFSVLPDWLAWETFGEANGVDNLEALRNRLRRIQVGARIEADPVGQIGCCLIAEARFFPQHAWVTPPSDWSPRIQTGATYDLAAGEGLRVWRECLARAPATPHVLTATTDRPRYGKPSLYLPRLGQGIFRVQVLEAYARACSVTGEHSLPVLEAAHIRPYARGGDHDVKNGLTLRTDIHRLFDHGYVTVDEDNRFVVGRRLKDHFENGRSYYGLHGRGLDLPAQPTMRPSSEALAWHREQVFMG</sequence>
<comment type="caution">
    <text evidence="2">The sequence shown here is derived from an EMBL/GenBank/DDBJ whole genome shotgun (WGS) entry which is preliminary data.</text>
</comment>